<proteinExistence type="predicted"/>
<gene>
    <name evidence="2" type="ORF">HRR80_006109</name>
</gene>
<dbReference type="AlphaFoldDB" id="A0AAN6ERI5"/>
<dbReference type="PANTHER" id="PTHR34213:SF2">
    <property type="entry name" value="NUCLEAR TRANSPORT FACTOR 2 (NTF2) FAMILY PROTEIN"/>
    <property type="match status" value="1"/>
</dbReference>
<evidence type="ECO:0008006" key="4">
    <source>
        <dbReference type="Google" id="ProtNLM"/>
    </source>
</evidence>
<protein>
    <recommendedName>
        <fullName evidence="4">SnoaL-like domain-containing protein</fullName>
    </recommendedName>
</protein>
<dbReference type="SUPFAM" id="SSF54427">
    <property type="entry name" value="NTF2-like"/>
    <property type="match status" value="1"/>
</dbReference>
<evidence type="ECO:0000256" key="1">
    <source>
        <dbReference type="SAM" id="MobiDB-lite"/>
    </source>
</evidence>
<reference evidence="2" key="1">
    <citation type="submission" date="2023-01" db="EMBL/GenBank/DDBJ databases">
        <title>Exophiala dermititidis isolated from Cystic Fibrosis Patient.</title>
        <authorList>
            <person name="Kurbessoian T."/>
            <person name="Crocker A."/>
            <person name="Murante D."/>
            <person name="Hogan D.A."/>
            <person name="Stajich J.E."/>
        </authorList>
    </citation>
    <scope>NUCLEOTIDE SEQUENCE</scope>
    <source>
        <strain evidence="2">Ex8</strain>
    </source>
</reference>
<evidence type="ECO:0000313" key="3">
    <source>
        <dbReference type="Proteomes" id="UP001161757"/>
    </source>
</evidence>
<accession>A0AAN6ERI5</accession>
<dbReference type="Gene3D" id="3.10.450.50">
    <property type="match status" value="1"/>
</dbReference>
<dbReference type="EMBL" id="JAJGCB010000012">
    <property type="protein sequence ID" value="KAJ8989973.1"/>
    <property type="molecule type" value="Genomic_DNA"/>
</dbReference>
<name>A0AAN6ERI5_EXODE</name>
<comment type="caution">
    <text evidence="2">The sequence shown here is derived from an EMBL/GenBank/DDBJ whole genome shotgun (WGS) entry which is preliminary data.</text>
</comment>
<dbReference type="Proteomes" id="UP001161757">
    <property type="component" value="Unassembled WGS sequence"/>
</dbReference>
<sequence length="194" mass="21089">MTSSGTSHPSESSSQPASFAEYDIQARVPPAPSGSELTPHQSLLIGSVMDLFAGRPSKRKLSLWADDGSFQDPLTIAEGRKQYEAQWYGVVATMSDVKQEFAEIVSLGNPIELHLKDRYRIKGVGKDELIDSGVLVYLTDDGQKIKKVVDRWGGEMPPDGPFAKAMRNLNSVTVPGFVHVPASIEEEEGAAQSK</sequence>
<evidence type="ECO:0000313" key="2">
    <source>
        <dbReference type="EMBL" id="KAJ8989973.1"/>
    </source>
</evidence>
<organism evidence="2 3">
    <name type="scientific">Exophiala dermatitidis</name>
    <name type="common">Black yeast-like fungus</name>
    <name type="synonym">Wangiella dermatitidis</name>
    <dbReference type="NCBI Taxonomy" id="5970"/>
    <lineage>
        <taxon>Eukaryota</taxon>
        <taxon>Fungi</taxon>
        <taxon>Dikarya</taxon>
        <taxon>Ascomycota</taxon>
        <taxon>Pezizomycotina</taxon>
        <taxon>Eurotiomycetes</taxon>
        <taxon>Chaetothyriomycetidae</taxon>
        <taxon>Chaetothyriales</taxon>
        <taxon>Herpotrichiellaceae</taxon>
        <taxon>Exophiala</taxon>
    </lineage>
</organism>
<dbReference type="InterPro" id="IPR032710">
    <property type="entry name" value="NTF2-like_dom_sf"/>
</dbReference>
<feature type="compositionally biased region" description="Low complexity" evidence="1">
    <location>
        <begin position="1"/>
        <end position="18"/>
    </location>
</feature>
<dbReference type="PANTHER" id="PTHR34213">
    <property type="entry name" value="NUCLEAR TRANSPORT FACTOR 2 (NTF2) FAMILY PROTEIN"/>
    <property type="match status" value="1"/>
</dbReference>
<feature type="region of interest" description="Disordered" evidence="1">
    <location>
        <begin position="1"/>
        <end position="39"/>
    </location>
</feature>